<proteinExistence type="predicted"/>
<keyword evidence="3" id="KW-1185">Reference proteome</keyword>
<dbReference type="EMBL" id="JAGTJR010000002">
    <property type="protein sequence ID" value="KAH7063362.1"/>
    <property type="molecule type" value="Genomic_DNA"/>
</dbReference>
<accession>A0ABQ8GVD9</accession>
<sequence>MKCRAHCVRFPVCSSWSVRSFFRQRSCGTGQTALLDQPLPAAAPPLDGDLLILQLLGNHLAHLGLDVVEQRAQGVLPRLARLAAAEDQGACVMGKGDQVGKGLLHDKLGAVELLGGEDLEHLVVLVQQAGVGQHLGAEGGDGALVGVRMGHGGRCRGGIELRVKLRCSGPWLPGAPRNVRRQSSRIGAGDPRGRSRGGFERGAEAVGRL</sequence>
<feature type="region of interest" description="Disordered" evidence="1">
    <location>
        <begin position="174"/>
        <end position="209"/>
    </location>
</feature>
<evidence type="ECO:0000313" key="2">
    <source>
        <dbReference type="EMBL" id="KAH7063362.1"/>
    </source>
</evidence>
<evidence type="ECO:0000313" key="3">
    <source>
        <dbReference type="Proteomes" id="UP000774617"/>
    </source>
</evidence>
<protein>
    <submittedName>
        <fullName evidence="2">Uncharacterized protein</fullName>
    </submittedName>
</protein>
<feature type="compositionally biased region" description="Basic and acidic residues" evidence="1">
    <location>
        <begin position="191"/>
        <end position="203"/>
    </location>
</feature>
<gene>
    <name evidence="2" type="ORF">B0J12DRAFT_642513</name>
</gene>
<name>A0ABQ8GVD9_9PEZI</name>
<reference evidence="2 3" key="1">
    <citation type="journal article" date="2021" name="Nat. Commun.">
        <title>Genetic determinants of endophytism in the Arabidopsis root mycobiome.</title>
        <authorList>
            <person name="Mesny F."/>
            <person name="Miyauchi S."/>
            <person name="Thiergart T."/>
            <person name="Pickel B."/>
            <person name="Atanasova L."/>
            <person name="Karlsson M."/>
            <person name="Huettel B."/>
            <person name="Barry K.W."/>
            <person name="Haridas S."/>
            <person name="Chen C."/>
            <person name="Bauer D."/>
            <person name="Andreopoulos W."/>
            <person name="Pangilinan J."/>
            <person name="LaButti K."/>
            <person name="Riley R."/>
            <person name="Lipzen A."/>
            <person name="Clum A."/>
            <person name="Drula E."/>
            <person name="Henrissat B."/>
            <person name="Kohler A."/>
            <person name="Grigoriev I.V."/>
            <person name="Martin F.M."/>
            <person name="Hacquard S."/>
        </authorList>
    </citation>
    <scope>NUCLEOTIDE SEQUENCE [LARGE SCALE GENOMIC DNA]</scope>
    <source>
        <strain evidence="2 3">MPI-SDFR-AT-0080</strain>
    </source>
</reference>
<dbReference type="Proteomes" id="UP000774617">
    <property type="component" value="Unassembled WGS sequence"/>
</dbReference>
<organism evidence="2 3">
    <name type="scientific">Macrophomina phaseolina</name>
    <dbReference type="NCBI Taxonomy" id="35725"/>
    <lineage>
        <taxon>Eukaryota</taxon>
        <taxon>Fungi</taxon>
        <taxon>Dikarya</taxon>
        <taxon>Ascomycota</taxon>
        <taxon>Pezizomycotina</taxon>
        <taxon>Dothideomycetes</taxon>
        <taxon>Dothideomycetes incertae sedis</taxon>
        <taxon>Botryosphaeriales</taxon>
        <taxon>Botryosphaeriaceae</taxon>
        <taxon>Macrophomina</taxon>
    </lineage>
</organism>
<comment type="caution">
    <text evidence="2">The sequence shown here is derived from an EMBL/GenBank/DDBJ whole genome shotgun (WGS) entry which is preliminary data.</text>
</comment>
<evidence type="ECO:0000256" key="1">
    <source>
        <dbReference type="SAM" id="MobiDB-lite"/>
    </source>
</evidence>